<reference evidence="5 6" key="1">
    <citation type="journal article" date="2019" name="Fungal Biol. Biotechnol.">
        <title>Draft genome sequence of fastidious pathogen Ceratobasidium theobromae, which causes vascular-streak dieback in Theobroma cacao.</title>
        <authorList>
            <person name="Ali S.S."/>
            <person name="Asman A."/>
            <person name="Shao J."/>
            <person name="Firmansyah A.P."/>
            <person name="Susilo A.W."/>
            <person name="Rosmana A."/>
            <person name="McMahon P."/>
            <person name="Junaid M."/>
            <person name="Guest D."/>
            <person name="Kheng T.Y."/>
            <person name="Meinhardt L.W."/>
            <person name="Bailey B.A."/>
        </authorList>
    </citation>
    <scope>NUCLEOTIDE SEQUENCE [LARGE SCALE GENOMIC DNA]</scope>
    <source>
        <strain evidence="5 6">CT2</strain>
    </source>
</reference>
<dbReference type="SUPFAM" id="SSF47113">
    <property type="entry name" value="Histone-fold"/>
    <property type="match status" value="1"/>
</dbReference>
<dbReference type="InterPro" id="IPR003958">
    <property type="entry name" value="CBFA_NFYB_domain"/>
</dbReference>
<dbReference type="PANTHER" id="PTHR10252:SF5">
    <property type="entry name" value="DR1-ASSOCIATED COREPRESSOR"/>
    <property type="match status" value="1"/>
</dbReference>
<dbReference type="GO" id="GO:0017054">
    <property type="term" value="C:negative cofactor 2 complex"/>
    <property type="evidence" value="ECO:0007669"/>
    <property type="project" value="TreeGrafter"/>
</dbReference>
<comment type="subcellular location">
    <subcellularLocation>
        <location evidence="1">Nucleus</location>
    </subcellularLocation>
</comment>
<evidence type="ECO:0000259" key="4">
    <source>
        <dbReference type="Pfam" id="PF00808"/>
    </source>
</evidence>
<proteinExistence type="predicted"/>
<feature type="region of interest" description="Disordered" evidence="3">
    <location>
        <begin position="92"/>
        <end position="129"/>
    </location>
</feature>
<dbReference type="Gene3D" id="1.10.20.10">
    <property type="entry name" value="Histone, subunit A"/>
    <property type="match status" value="1"/>
</dbReference>
<dbReference type="AlphaFoldDB" id="A0A5N5QI91"/>
<evidence type="ECO:0000313" key="6">
    <source>
        <dbReference type="Proteomes" id="UP000383932"/>
    </source>
</evidence>
<evidence type="ECO:0000256" key="2">
    <source>
        <dbReference type="ARBA" id="ARBA00023242"/>
    </source>
</evidence>
<dbReference type="InterPro" id="IPR050568">
    <property type="entry name" value="Transcr_DNA_Rep_Reg"/>
</dbReference>
<dbReference type="GO" id="GO:0016251">
    <property type="term" value="F:RNA polymerase II general transcription initiation factor activity"/>
    <property type="evidence" value="ECO:0007669"/>
    <property type="project" value="TreeGrafter"/>
</dbReference>
<organism evidence="5 6">
    <name type="scientific">Ceratobasidium theobromae</name>
    <dbReference type="NCBI Taxonomy" id="1582974"/>
    <lineage>
        <taxon>Eukaryota</taxon>
        <taxon>Fungi</taxon>
        <taxon>Dikarya</taxon>
        <taxon>Basidiomycota</taxon>
        <taxon>Agaricomycotina</taxon>
        <taxon>Agaricomycetes</taxon>
        <taxon>Cantharellales</taxon>
        <taxon>Ceratobasidiaceae</taxon>
        <taxon>Ceratobasidium</taxon>
    </lineage>
</organism>
<accession>A0A5N5QI91</accession>
<evidence type="ECO:0000256" key="1">
    <source>
        <dbReference type="ARBA" id="ARBA00004123"/>
    </source>
</evidence>
<feature type="domain" description="Transcription factor CBF/NF-Y/archaeal histone" evidence="4">
    <location>
        <begin position="15"/>
        <end position="75"/>
    </location>
</feature>
<dbReference type="PANTHER" id="PTHR10252">
    <property type="entry name" value="HISTONE-LIKE TRANSCRIPTION FACTOR CCAAT-RELATED"/>
    <property type="match status" value="1"/>
</dbReference>
<evidence type="ECO:0000313" key="5">
    <source>
        <dbReference type="EMBL" id="KAB5591198.1"/>
    </source>
</evidence>
<dbReference type="Proteomes" id="UP000383932">
    <property type="component" value="Unassembled WGS sequence"/>
</dbReference>
<name>A0A5N5QI91_9AGAM</name>
<protein>
    <recommendedName>
        <fullName evidence="4">Transcription factor CBF/NF-Y/archaeal histone domain-containing protein</fullName>
    </recommendedName>
</protein>
<dbReference type="GO" id="GO:0001046">
    <property type="term" value="F:core promoter sequence-specific DNA binding"/>
    <property type="evidence" value="ECO:0007669"/>
    <property type="project" value="TreeGrafter"/>
</dbReference>
<comment type="caution">
    <text evidence="5">The sequence shown here is derived from an EMBL/GenBank/DDBJ whole genome shotgun (WGS) entry which is preliminary data.</text>
</comment>
<keyword evidence="6" id="KW-1185">Reference proteome</keyword>
<keyword evidence="2" id="KW-0539">Nucleus</keyword>
<dbReference type="OrthoDB" id="653904at2759"/>
<dbReference type="Pfam" id="PF00808">
    <property type="entry name" value="CBFD_NFYB_HMF"/>
    <property type="match status" value="1"/>
</dbReference>
<evidence type="ECO:0000256" key="3">
    <source>
        <dbReference type="SAM" id="MobiDB-lite"/>
    </source>
</evidence>
<sequence>MCHPHPPDISIAIAIARIKKIMQKDDEVGKVAQATPIVISKALELFMADLVQESSNITVQRGAKRLEAYHLKHAIETIDTFDFLREIVAAVPDPTNGGQIPEDGGSDDGAAPRKRRARRTKAEMEADGR</sequence>
<dbReference type="EMBL" id="SSOP01000118">
    <property type="protein sequence ID" value="KAB5591198.1"/>
    <property type="molecule type" value="Genomic_DNA"/>
</dbReference>
<gene>
    <name evidence="5" type="ORF">CTheo_5372</name>
</gene>
<dbReference type="InterPro" id="IPR009072">
    <property type="entry name" value="Histone-fold"/>
</dbReference>
<dbReference type="GO" id="GO:0046982">
    <property type="term" value="F:protein heterodimerization activity"/>
    <property type="evidence" value="ECO:0007669"/>
    <property type="project" value="InterPro"/>
</dbReference>
<feature type="compositionally biased region" description="Basic and acidic residues" evidence="3">
    <location>
        <begin position="120"/>
        <end position="129"/>
    </location>
</feature>
<dbReference type="CDD" id="cd22906">
    <property type="entry name" value="HFD_DRAP1"/>
    <property type="match status" value="1"/>
</dbReference>